<dbReference type="InterPro" id="IPR009080">
    <property type="entry name" value="tRNAsynth_Ia_anticodon-bd"/>
</dbReference>
<accession>A0ABT0A6P8</accession>
<dbReference type="Gene3D" id="3.90.740.10">
    <property type="entry name" value="Valyl/Leucyl/Isoleucyl-tRNA synthetase, editing domain"/>
    <property type="match status" value="1"/>
</dbReference>
<evidence type="ECO:0000256" key="7">
    <source>
        <dbReference type="ARBA" id="ARBA00047552"/>
    </source>
</evidence>
<dbReference type="Pfam" id="PF08264">
    <property type="entry name" value="Anticodon_1"/>
    <property type="match status" value="1"/>
</dbReference>
<dbReference type="EC" id="6.1.1.9" evidence="8"/>
<comment type="subcellular location">
    <subcellularLocation>
        <location evidence="8">Cytoplasm</location>
    </subcellularLocation>
</comment>
<evidence type="ECO:0000313" key="13">
    <source>
        <dbReference type="Proteomes" id="UP001165423"/>
    </source>
</evidence>
<proteinExistence type="inferred from homology"/>
<feature type="domain" description="Methionyl/Valyl/Leucyl/Isoleucyl-tRNA synthetase anticodon-binding" evidence="10">
    <location>
        <begin position="650"/>
        <end position="800"/>
    </location>
</feature>
<dbReference type="PANTHER" id="PTHR11946:SF93">
    <property type="entry name" value="VALINE--TRNA LIGASE, CHLOROPLASTIC_MITOCHONDRIAL 2"/>
    <property type="match status" value="1"/>
</dbReference>
<dbReference type="InterPro" id="IPR037118">
    <property type="entry name" value="Val-tRNA_synth_C_sf"/>
</dbReference>
<keyword evidence="2 8" id="KW-0436">Ligase</keyword>
<dbReference type="HAMAP" id="MF_02004">
    <property type="entry name" value="Val_tRNA_synth_type1"/>
    <property type="match status" value="1"/>
</dbReference>
<feature type="short sequence motif" description="'HIGH' region" evidence="8">
    <location>
        <begin position="44"/>
        <end position="54"/>
    </location>
</feature>
<dbReference type="InterPro" id="IPR002300">
    <property type="entry name" value="aa-tRNA-synth_Ia"/>
</dbReference>
<keyword evidence="1 8" id="KW-0963">Cytoplasm</keyword>
<dbReference type="SUPFAM" id="SSF50677">
    <property type="entry name" value="ValRS/IleRS/LeuRS editing domain"/>
    <property type="match status" value="1"/>
</dbReference>
<evidence type="ECO:0000259" key="11">
    <source>
        <dbReference type="Pfam" id="PF10458"/>
    </source>
</evidence>
<feature type="short sequence motif" description="'KMSKS' region" evidence="8">
    <location>
        <begin position="532"/>
        <end position="536"/>
    </location>
</feature>
<dbReference type="InterPro" id="IPR033705">
    <property type="entry name" value="Anticodon_Ia_Val"/>
</dbReference>
<dbReference type="InterPro" id="IPR009008">
    <property type="entry name" value="Val/Leu/Ile-tRNA-synth_edit"/>
</dbReference>
<evidence type="ECO:0000256" key="4">
    <source>
        <dbReference type="ARBA" id="ARBA00022840"/>
    </source>
</evidence>
<dbReference type="NCBIfam" id="NF004349">
    <property type="entry name" value="PRK05729.1"/>
    <property type="match status" value="1"/>
</dbReference>
<dbReference type="EMBL" id="JALGCL010000005">
    <property type="protein sequence ID" value="MCJ0826660.1"/>
    <property type="molecule type" value="Genomic_DNA"/>
</dbReference>
<evidence type="ECO:0000256" key="8">
    <source>
        <dbReference type="HAMAP-Rule" id="MF_02004"/>
    </source>
</evidence>
<dbReference type="Gene3D" id="3.40.50.620">
    <property type="entry name" value="HUPs"/>
    <property type="match status" value="2"/>
</dbReference>
<keyword evidence="6 8" id="KW-0030">Aminoacyl-tRNA synthetase</keyword>
<keyword evidence="4 8" id="KW-0067">ATP-binding</keyword>
<keyword evidence="3 8" id="KW-0547">Nucleotide-binding</keyword>
<dbReference type="Pfam" id="PF10458">
    <property type="entry name" value="Val_tRNA-synt_C"/>
    <property type="match status" value="1"/>
</dbReference>
<evidence type="ECO:0000259" key="10">
    <source>
        <dbReference type="Pfam" id="PF08264"/>
    </source>
</evidence>
<dbReference type="Proteomes" id="UP001165423">
    <property type="component" value="Unassembled WGS sequence"/>
</dbReference>
<gene>
    <name evidence="8" type="primary">valS</name>
    <name evidence="12" type="ORF">MQC88_11975</name>
</gene>
<feature type="domain" description="Valyl-tRNA synthetase tRNA-binding arm" evidence="11">
    <location>
        <begin position="859"/>
        <end position="922"/>
    </location>
</feature>
<comment type="caution">
    <text evidence="12">The sequence shown here is derived from an EMBL/GenBank/DDBJ whole genome shotgun (WGS) entry which is preliminary data.</text>
</comment>
<evidence type="ECO:0000259" key="9">
    <source>
        <dbReference type="Pfam" id="PF00133"/>
    </source>
</evidence>
<dbReference type="PROSITE" id="PS00178">
    <property type="entry name" value="AA_TRNA_LIGASE_I"/>
    <property type="match status" value="1"/>
</dbReference>
<comment type="catalytic activity">
    <reaction evidence="7 8">
        <text>tRNA(Val) + L-valine + ATP = L-valyl-tRNA(Val) + AMP + diphosphate</text>
        <dbReference type="Rhea" id="RHEA:10704"/>
        <dbReference type="Rhea" id="RHEA-COMP:9672"/>
        <dbReference type="Rhea" id="RHEA-COMP:9708"/>
        <dbReference type="ChEBI" id="CHEBI:30616"/>
        <dbReference type="ChEBI" id="CHEBI:33019"/>
        <dbReference type="ChEBI" id="CHEBI:57762"/>
        <dbReference type="ChEBI" id="CHEBI:78442"/>
        <dbReference type="ChEBI" id="CHEBI:78537"/>
        <dbReference type="ChEBI" id="CHEBI:456215"/>
        <dbReference type="EC" id="6.1.1.9"/>
    </reaction>
</comment>
<protein>
    <recommendedName>
        <fullName evidence="8">Valine--tRNA ligase</fullName>
        <ecNumber evidence="8">6.1.1.9</ecNumber>
    </recommendedName>
    <alternativeName>
        <fullName evidence="8">Valyl-tRNA synthetase</fullName>
        <shortName evidence="8">ValRS</shortName>
    </alternativeName>
</protein>
<dbReference type="CDD" id="cd07962">
    <property type="entry name" value="Anticodon_Ia_Val"/>
    <property type="match status" value="1"/>
</dbReference>
<dbReference type="NCBIfam" id="TIGR00422">
    <property type="entry name" value="valS"/>
    <property type="match status" value="1"/>
</dbReference>
<dbReference type="InterPro" id="IPR013155">
    <property type="entry name" value="M/V/L/I-tRNA-synth_anticd-bd"/>
</dbReference>
<dbReference type="CDD" id="cd00817">
    <property type="entry name" value="ValRS_core"/>
    <property type="match status" value="1"/>
</dbReference>
<comment type="function">
    <text evidence="8">Catalyzes the attachment of valine to tRNA(Val). As ValRS can inadvertently accommodate and process structurally similar amino acids such as threonine, to avoid such errors, it has a 'posttransfer' editing activity that hydrolyzes mischarged Thr-tRNA(Val) in a tRNA-dependent manner.</text>
</comment>
<dbReference type="SUPFAM" id="SSF52374">
    <property type="entry name" value="Nucleotidylyl transferase"/>
    <property type="match status" value="1"/>
</dbReference>
<comment type="similarity">
    <text evidence="8">Belongs to the class-I aminoacyl-tRNA synthetase family. ValS type 1 subfamily.</text>
</comment>
<evidence type="ECO:0000256" key="6">
    <source>
        <dbReference type="ARBA" id="ARBA00023146"/>
    </source>
</evidence>
<comment type="domain">
    <text evidence="8">ValRS has two distinct active sites: one for aminoacylation and one for editing. The misactivated threonine is translocated from the active site to the editing site.</text>
</comment>
<dbReference type="RefSeq" id="WP_243322389.1">
    <property type="nucleotide sequence ID" value="NZ_JALGCL010000005.1"/>
</dbReference>
<dbReference type="Pfam" id="PF00133">
    <property type="entry name" value="tRNA-synt_1"/>
    <property type="match status" value="1"/>
</dbReference>
<comment type="domain">
    <text evidence="8">The C-terminal coiled-coil domain is crucial for aminoacylation activity.</text>
</comment>
<dbReference type="SUPFAM" id="SSF46589">
    <property type="entry name" value="tRNA-binding arm"/>
    <property type="match status" value="1"/>
</dbReference>
<keyword evidence="8" id="KW-0175">Coiled coil</keyword>
<dbReference type="InterPro" id="IPR019499">
    <property type="entry name" value="Val-tRNA_synth_tRNA-bd"/>
</dbReference>
<feature type="binding site" evidence="8">
    <location>
        <position position="535"/>
    </location>
    <ligand>
        <name>ATP</name>
        <dbReference type="ChEBI" id="CHEBI:30616"/>
    </ligand>
</feature>
<name>A0ABT0A6P8_9GAMM</name>
<dbReference type="InterPro" id="IPR010978">
    <property type="entry name" value="tRNA-bd_arm"/>
</dbReference>
<evidence type="ECO:0000313" key="12">
    <source>
        <dbReference type="EMBL" id="MCJ0826660.1"/>
    </source>
</evidence>
<dbReference type="InterPro" id="IPR002303">
    <property type="entry name" value="Valyl-tRNA_ligase"/>
</dbReference>
<dbReference type="PRINTS" id="PR00986">
    <property type="entry name" value="TRNASYNTHVAL"/>
</dbReference>
<evidence type="ECO:0000256" key="1">
    <source>
        <dbReference type="ARBA" id="ARBA00022490"/>
    </source>
</evidence>
<keyword evidence="5 8" id="KW-0648">Protein biosynthesis</keyword>
<evidence type="ECO:0000256" key="5">
    <source>
        <dbReference type="ARBA" id="ARBA00022917"/>
    </source>
</evidence>
<dbReference type="InterPro" id="IPR001412">
    <property type="entry name" value="aa-tRNA-synth_I_CS"/>
</dbReference>
<organism evidence="12 13">
    <name type="scientific">Cognatiluteimonas sedimenti</name>
    <dbReference type="NCBI Taxonomy" id="2927791"/>
    <lineage>
        <taxon>Bacteria</taxon>
        <taxon>Pseudomonadati</taxon>
        <taxon>Pseudomonadota</taxon>
        <taxon>Gammaproteobacteria</taxon>
        <taxon>Lysobacterales</taxon>
        <taxon>Lysobacteraceae</taxon>
        <taxon>Cognatiluteimonas</taxon>
    </lineage>
</organism>
<dbReference type="InterPro" id="IPR014729">
    <property type="entry name" value="Rossmann-like_a/b/a_fold"/>
</dbReference>
<dbReference type="Gene3D" id="1.10.287.380">
    <property type="entry name" value="Valyl-tRNA synthetase, C-terminal domain"/>
    <property type="match status" value="1"/>
</dbReference>
<dbReference type="Gene3D" id="1.10.730.10">
    <property type="entry name" value="Isoleucyl-tRNA Synthetase, Domain 1"/>
    <property type="match status" value="1"/>
</dbReference>
<dbReference type="SUPFAM" id="SSF47323">
    <property type="entry name" value="Anticodon-binding domain of a subclass of class I aminoacyl-tRNA synthetases"/>
    <property type="match status" value="1"/>
</dbReference>
<reference evidence="12 13" key="1">
    <citation type="submission" date="2022-03" db="EMBL/GenBank/DDBJ databases">
        <title>Luteimonas soily sp. nov., a novel bacterium isolated from the soil.</title>
        <authorList>
            <person name="Zhang X."/>
        </authorList>
    </citation>
    <scope>NUCLEOTIDE SEQUENCE [LARGE SCALE GENOMIC DNA]</scope>
    <source>
        <strain evidence="12 13">50</strain>
    </source>
</reference>
<comment type="subunit">
    <text evidence="8">Monomer.</text>
</comment>
<feature type="domain" description="Aminoacyl-tRNA synthetase class Ia" evidence="9">
    <location>
        <begin position="18"/>
        <end position="609"/>
    </location>
</feature>
<keyword evidence="13" id="KW-1185">Reference proteome</keyword>
<evidence type="ECO:0000256" key="2">
    <source>
        <dbReference type="ARBA" id="ARBA00022598"/>
    </source>
</evidence>
<evidence type="ECO:0000256" key="3">
    <source>
        <dbReference type="ARBA" id="ARBA00022741"/>
    </source>
</evidence>
<sequence length="922" mass="101854">MTSTLATGYDPTSFESRLYAQWEASGVFAPSGKGEPYSILLPPPNVTGTLHMGHAFQHTLMDALVRYHRMRGYDTLWQLGTDHAGIATEMVVARNLALEGKGETRDSLGRDGFIARVWDWKQHSGDTIERQMRRLGTSGDWSRSVFTMDPMAANAVIEAFVRLHEEGLIYRGQRLVNWDPVLKTAISDLEVLNQEEDGFLWSISYPLSDGSGSLVVATTRPETMLGDSAVMVHPDDGRYAALVGKTVTLPLTGREIPVIADAYVDREFGTGVVKVTPAHDFNDYAVGQRHGLPLINIFTPEAAINDTAPAKYRGLERYAARKAVLADLEAAGLLVETRPHKLQVPRGDRTGQAIEPYLTDQWFVKMDGLAQRGMELVERGDVKFVPANWINTYRHWMENIQDWCISRQLWWGHRIPAWYDAAGNIYVGRDEAEVRVKHALGADVALSQDADVLETWFSAQLFPFSTMGWPDKALMAERGFDRFVPSSVLVTGFDIIFFWVARMIMATDHFTGQVPFKDVYITGLVRDSHGQKMSKSKGNVLDPLDLIDGISADALVAKRTTGLMKPTDAPRIEKATRKEFPNGIPAFGADALRFTMAALAGPGRDIKFDLARAEGYKNFCNKLWNATRFALMNVGDASFEGVPAPVTDAEKWILAQLDRASAEAAAHFASYRFDLLAQVLYEFTWNQVCDWFLELAKPALNGDDPAAAESTRHTLLHVLESLLRLLHPLIPFVTEELWQAVAPKLGKSGSIMLQPYPQPGQSAAAGYARADADIEWLKALVSAVRRIRSELGVSPAKQVTLLLRGGSADDAARAARFDAQLRFLCRLERIEALAGEPPAAAPAVVGELQLFVPLEGLVDLDAERVRLDREIARVAAEQDKSAAKLAKFGANVPAAVVEQEHARLADWSGKLDALRAQRARLG</sequence>
<dbReference type="PANTHER" id="PTHR11946">
    <property type="entry name" value="VALYL-TRNA SYNTHETASES"/>
    <property type="match status" value="1"/>
</dbReference>
<dbReference type="GO" id="GO:0004832">
    <property type="term" value="F:valine-tRNA ligase activity"/>
    <property type="evidence" value="ECO:0007669"/>
    <property type="project" value="UniProtKB-EC"/>
</dbReference>